<comment type="caution">
    <text evidence="2">The sequence shown here is derived from an EMBL/GenBank/DDBJ whole genome shotgun (WGS) entry which is preliminary data.</text>
</comment>
<proteinExistence type="predicted"/>
<keyword evidence="3" id="KW-1185">Reference proteome</keyword>
<evidence type="ECO:0000313" key="3">
    <source>
        <dbReference type="Proteomes" id="UP001215280"/>
    </source>
</evidence>
<feature type="region of interest" description="Disordered" evidence="1">
    <location>
        <begin position="1"/>
        <end position="34"/>
    </location>
</feature>
<name>A0AAD7KAW3_9AGAR</name>
<protein>
    <submittedName>
        <fullName evidence="2">Uncharacterized protein</fullName>
    </submittedName>
</protein>
<dbReference type="EMBL" id="JARJLG010000005">
    <property type="protein sequence ID" value="KAJ7780838.1"/>
    <property type="molecule type" value="Genomic_DNA"/>
</dbReference>
<dbReference type="AlphaFoldDB" id="A0AAD7KAW3"/>
<reference evidence="2" key="1">
    <citation type="submission" date="2023-03" db="EMBL/GenBank/DDBJ databases">
        <title>Massive genome expansion in bonnet fungi (Mycena s.s.) driven by repeated elements and novel gene families across ecological guilds.</title>
        <authorList>
            <consortium name="Lawrence Berkeley National Laboratory"/>
            <person name="Harder C.B."/>
            <person name="Miyauchi S."/>
            <person name="Viragh M."/>
            <person name="Kuo A."/>
            <person name="Thoen E."/>
            <person name="Andreopoulos B."/>
            <person name="Lu D."/>
            <person name="Skrede I."/>
            <person name="Drula E."/>
            <person name="Henrissat B."/>
            <person name="Morin E."/>
            <person name="Kohler A."/>
            <person name="Barry K."/>
            <person name="LaButti K."/>
            <person name="Morin E."/>
            <person name="Salamov A."/>
            <person name="Lipzen A."/>
            <person name="Mereny Z."/>
            <person name="Hegedus B."/>
            <person name="Baldrian P."/>
            <person name="Stursova M."/>
            <person name="Weitz H."/>
            <person name="Taylor A."/>
            <person name="Grigoriev I.V."/>
            <person name="Nagy L.G."/>
            <person name="Martin F."/>
            <person name="Kauserud H."/>
        </authorList>
    </citation>
    <scope>NUCLEOTIDE SEQUENCE</scope>
    <source>
        <strain evidence="2">CBHHK188m</strain>
    </source>
</reference>
<dbReference type="Proteomes" id="UP001215280">
    <property type="component" value="Unassembled WGS sequence"/>
</dbReference>
<accession>A0AAD7KAW3</accession>
<organism evidence="2 3">
    <name type="scientific">Mycena maculata</name>
    <dbReference type="NCBI Taxonomy" id="230809"/>
    <lineage>
        <taxon>Eukaryota</taxon>
        <taxon>Fungi</taxon>
        <taxon>Dikarya</taxon>
        <taxon>Basidiomycota</taxon>
        <taxon>Agaricomycotina</taxon>
        <taxon>Agaricomycetes</taxon>
        <taxon>Agaricomycetidae</taxon>
        <taxon>Agaricales</taxon>
        <taxon>Marasmiineae</taxon>
        <taxon>Mycenaceae</taxon>
        <taxon>Mycena</taxon>
    </lineage>
</organism>
<sequence length="173" mass="18820">MAAMPQQQRGLVPSVMAQQRQGSSGGRTSGVRVRRREVPQNISVGVTKQQQCGGGEHDGVVLQQPVQPQNILSDVSRRQWRRIGCRELASSIGPLSISAATEVTSVKMEVAALIFESQKQSLMDSERAEDSQKYRCRVLTAKTGRGERRHGRNEVWRVAVIGGDRDGGGGGNI</sequence>
<evidence type="ECO:0000313" key="2">
    <source>
        <dbReference type="EMBL" id="KAJ7780838.1"/>
    </source>
</evidence>
<evidence type="ECO:0000256" key="1">
    <source>
        <dbReference type="SAM" id="MobiDB-lite"/>
    </source>
</evidence>
<gene>
    <name evidence="2" type="ORF">DFH07DRAFT_765322</name>
</gene>